<keyword evidence="2" id="KW-0238">DNA-binding</keyword>
<feature type="domain" description="Transcription regulator AsnC/Lrp ligand binding" evidence="1">
    <location>
        <begin position="6"/>
        <end position="76"/>
    </location>
</feature>
<dbReference type="EMBL" id="JACBZP010000001">
    <property type="protein sequence ID" value="NYI68351.1"/>
    <property type="molecule type" value="Genomic_DNA"/>
</dbReference>
<dbReference type="GO" id="GO:0043200">
    <property type="term" value="P:response to amino acid"/>
    <property type="evidence" value="ECO:0007669"/>
    <property type="project" value="TreeGrafter"/>
</dbReference>
<dbReference type="Gene3D" id="3.30.70.920">
    <property type="match status" value="1"/>
</dbReference>
<dbReference type="Proteomes" id="UP000539111">
    <property type="component" value="Unassembled WGS sequence"/>
</dbReference>
<dbReference type="RefSeq" id="WP_179428710.1">
    <property type="nucleotide sequence ID" value="NZ_JACBZP010000001.1"/>
</dbReference>
<name>A0A7Z0D3T1_9MICO</name>
<accession>A0A7Z0D3T1</accession>
<protein>
    <submittedName>
        <fullName evidence="2">DNA-binding Lrp family transcriptional regulator</fullName>
    </submittedName>
</protein>
<evidence type="ECO:0000259" key="1">
    <source>
        <dbReference type="Pfam" id="PF01037"/>
    </source>
</evidence>
<reference evidence="2 3" key="1">
    <citation type="submission" date="2020-07" db="EMBL/GenBank/DDBJ databases">
        <title>Sequencing the genomes of 1000 actinobacteria strains.</title>
        <authorList>
            <person name="Klenk H.-P."/>
        </authorList>
    </citation>
    <scope>NUCLEOTIDE SEQUENCE [LARGE SCALE GENOMIC DNA]</scope>
    <source>
        <strain evidence="2 3">DSM 26341</strain>
    </source>
</reference>
<comment type="caution">
    <text evidence="2">The sequence shown here is derived from an EMBL/GenBank/DDBJ whole genome shotgun (WGS) entry which is preliminary data.</text>
</comment>
<dbReference type="Pfam" id="PF01037">
    <property type="entry name" value="AsnC_trans_reg"/>
    <property type="match status" value="1"/>
</dbReference>
<dbReference type="GO" id="GO:0043565">
    <property type="term" value="F:sequence-specific DNA binding"/>
    <property type="evidence" value="ECO:0007669"/>
    <property type="project" value="TreeGrafter"/>
</dbReference>
<keyword evidence="3" id="KW-1185">Reference proteome</keyword>
<dbReference type="InterPro" id="IPR019887">
    <property type="entry name" value="Tscrpt_reg_AsnC/Lrp_C"/>
</dbReference>
<evidence type="ECO:0000313" key="3">
    <source>
        <dbReference type="Proteomes" id="UP000539111"/>
    </source>
</evidence>
<sequence>MITAIVLITTSVDHIPETATELAEVDGVSEVYSVTGDYDLIAIVRVRRHDALADVIADHMSKVDGVTSTTTHIAYKAYSQHDLAAAFDIGLSD</sequence>
<gene>
    <name evidence="2" type="ORF">BJY26_002657</name>
</gene>
<dbReference type="PANTHER" id="PTHR30154">
    <property type="entry name" value="LEUCINE-RESPONSIVE REGULATORY PROTEIN"/>
    <property type="match status" value="1"/>
</dbReference>
<proteinExistence type="predicted"/>
<dbReference type="PANTHER" id="PTHR30154:SF34">
    <property type="entry name" value="TRANSCRIPTIONAL REGULATOR AZLB"/>
    <property type="match status" value="1"/>
</dbReference>
<dbReference type="InterPro" id="IPR011008">
    <property type="entry name" value="Dimeric_a/b-barrel"/>
</dbReference>
<dbReference type="AlphaFoldDB" id="A0A7Z0D3T1"/>
<evidence type="ECO:0000313" key="2">
    <source>
        <dbReference type="EMBL" id="NYI68351.1"/>
    </source>
</evidence>
<dbReference type="SUPFAM" id="SSF54909">
    <property type="entry name" value="Dimeric alpha+beta barrel"/>
    <property type="match status" value="1"/>
</dbReference>
<dbReference type="GO" id="GO:0005829">
    <property type="term" value="C:cytosol"/>
    <property type="evidence" value="ECO:0007669"/>
    <property type="project" value="TreeGrafter"/>
</dbReference>
<organism evidence="2 3">
    <name type="scientific">Spelaeicoccus albus</name>
    <dbReference type="NCBI Taxonomy" id="1280376"/>
    <lineage>
        <taxon>Bacteria</taxon>
        <taxon>Bacillati</taxon>
        <taxon>Actinomycetota</taxon>
        <taxon>Actinomycetes</taxon>
        <taxon>Micrococcales</taxon>
        <taxon>Brevibacteriaceae</taxon>
        <taxon>Spelaeicoccus</taxon>
    </lineage>
</organism>